<accession>A0ABN7WJ91</accession>
<keyword evidence="2" id="KW-1185">Reference proteome</keyword>
<comment type="caution">
    <text evidence="1">The sequence shown here is derived from an EMBL/GenBank/DDBJ whole genome shotgun (WGS) entry which is preliminary data.</text>
</comment>
<protein>
    <submittedName>
        <fullName evidence="1">37141_t:CDS:1</fullName>
    </submittedName>
</protein>
<evidence type="ECO:0000313" key="1">
    <source>
        <dbReference type="EMBL" id="CAG8833739.1"/>
    </source>
</evidence>
<evidence type="ECO:0000313" key="2">
    <source>
        <dbReference type="Proteomes" id="UP000789901"/>
    </source>
</evidence>
<feature type="non-terminal residue" evidence="1">
    <location>
        <position position="137"/>
    </location>
</feature>
<organism evidence="1 2">
    <name type="scientific">Gigaspora margarita</name>
    <dbReference type="NCBI Taxonomy" id="4874"/>
    <lineage>
        <taxon>Eukaryota</taxon>
        <taxon>Fungi</taxon>
        <taxon>Fungi incertae sedis</taxon>
        <taxon>Mucoromycota</taxon>
        <taxon>Glomeromycotina</taxon>
        <taxon>Glomeromycetes</taxon>
        <taxon>Diversisporales</taxon>
        <taxon>Gigasporaceae</taxon>
        <taxon>Gigaspora</taxon>
    </lineage>
</organism>
<dbReference type="Proteomes" id="UP000789901">
    <property type="component" value="Unassembled WGS sequence"/>
</dbReference>
<proteinExistence type="predicted"/>
<feature type="non-terminal residue" evidence="1">
    <location>
        <position position="1"/>
    </location>
</feature>
<dbReference type="EMBL" id="CAJVQB010047982">
    <property type="protein sequence ID" value="CAG8833739.1"/>
    <property type="molecule type" value="Genomic_DNA"/>
</dbReference>
<gene>
    <name evidence="1" type="ORF">GMARGA_LOCUS31704</name>
</gene>
<name>A0ABN7WJ91_GIGMA</name>
<reference evidence="1 2" key="1">
    <citation type="submission" date="2021-06" db="EMBL/GenBank/DDBJ databases">
        <authorList>
            <person name="Kallberg Y."/>
            <person name="Tangrot J."/>
            <person name="Rosling A."/>
        </authorList>
    </citation>
    <scope>NUCLEOTIDE SEQUENCE [LARGE SCALE GENOMIC DNA]</scope>
    <source>
        <strain evidence="1 2">120-4 pot B 10/14</strain>
    </source>
</reference>
<sequence>ELLAEEITNVLEKIGPKRFSATVMDSGANIKATQLIFEDDTAVDVEAVAVVDDISGTVSDVEMTAAIDDVGSTFDIEVAAAVDDINDIGSFAAIVVSDIINVFDVVDVASFDDVSVGAFDNVSVSTFENTADLMFLR</sequence>